<dbReference type="UniPathway" id="UPA00048">
    <property type="reaction ID" value="UER00071"/>
</dbReference>
<evidence type="ECO:0000256" key="6">
    <source>
        <dbReference type="ARBA" id="ARBA00022430"/>
    </source>
</evidence>
<dbReference type="AlphaFoldDB" id="A0A0H4ICG2"/>
<comment type="pathway">
    <text evidence="3 10">Amino-acid biosynthesis; L-leucine biosynthesis; L-leucine from 3-methyl-2-oxobutanoate: step 2/4.</text>
</comment>
<keyword evidence="9 10" id="KW-0100">Branched-chain amino acid biosynthesis</keyword>
<evidence type="ECO:0000256" key="1">
    <source>
        <dbReference type="ARBA" id="ARBA00000491"/>
    </source>
</evidence>
<dbReference type="GO" id="GO:0009316">
    <property type="term" value="C:3-isopropylmalate dehydratase complex"/>
    <property type="evidence" value="ECO:0007669"/>
    <property type="project" value="InterPro"/>
</dbReference>
<evidence type="ECO:0000256" key="4">
    <source>
        <dbReference type="ARBA" id="ARBA00009845"/>
    </source>
</evidence>
<dbReference type="PANTHER" id="PTHR43345">
    <property type="entry name" value="3-ISOPROPYLMALATE DEHYDRATASE SMALL SUBUNIT 2-RELATED-RELATED"/>
    <property type="match status" value="1"/>
</dbReference>
<name>A0A0H4ICG2_9GAMM</name>
<feature type="domain" description="Aconitase A/isopropylmalate dehydratase small subunit swivel" evidence="11">
    <location>
        <begin position="1"/>
        <end position="132"/>
    </location>
</feature>
<comment type="similarity">
    <text evidence="4 10">Belongs to the LeuD family. LeuD type 1 subfamily.</text>
</comment>
<dbReference type="STRING" id="330734.ABA45_10090"/>
<protein>
    <recommendedName>
        <fullName evidence="10">3-isopropylmalate dehydratase small subunit</fullName>
        <ecNumber evidence="10">4.2.1.33</ecNumber>
    </recommendedName>
    <alternativeName>
        <fullName evidence="10">Alpha-IPM isomerase</fullName>
        <shortName evidence="10">IPMI</shortName>
    </alternativeName>
    <alternativeName>
        <fullName evidence="10">Isopropylmalate isomerase</fullName>
    </alternativeName>
</protein>
<keyword evidence="13" id="KW-1185">Reference proteome</keyword>
<dbReference type="GO" id="GO:0009098">
    <property type="term" value="P:L-leucine biosynthetic process"/>
    <property type="evidence" value="ECO:0007669"/>
    <property type="project" value="UniProtKB-UniRule"/>
</dbReference>
<evidence type="ECO:0000256" key="7">
    <source>
        <dbReference type="ARBA" id="ARBA00022605"/>
    </source>
</evidence>
<keyword evidence="6 10" id="KW-0432">Leucine biosynthesis</keyword>
<comment type="subunit">
    <text evidence="5 10">Heterodimer of LeuC and LeuD.</text>
</comment>
<dbReference type="GO" id="GO:0003861">
    <property type="term" value="F:3-isopropylmalate dehydratase activity"/>
    <property type="evidence" value="ECO:0007669"/>
    <property type="project" value="UniProtKB-UniRule"/>
</dbReference>
<evidence type="ECO:0000256" key="10">
    <source>
        <dbReference type="HAMAP-Rule" id="MF_01031"/>
    </source>
</evidence>
<proteinExistence type="inferred from homology"/>
<evidence type="ECO:0000313" key="12">
    <source>
        <dbReference type="EMBL" id="AKO52717.1"/>
    </source>
</evidence>
<evidence type="ECO:0000256" key="8">
    <source>
        <dbReference type="ARBA" id="ARBA00023239"/>
    </source>
</evidence>
<dbReference type="Proteomes" id="UP000036406">
    <property type="component" value="Chromosome"/>
</dbReference>
<dbReference type="SUPFAM" id="SSF52016">
    <property type="entry name" value="LeuD/IlvD-like"/>
    <property type="match status" value="1"/>
</dbReference>
<dbReference type="InterPro" id="IPR050075">
    <property type="entry name" value="LeuD"/>
</dbReference>
<comment type="function">
    <text evidence="2 10">Catalyzes the isomerization between 2-isopropylmalate and 3-isopropylmalate, via the formation of 2-isopropylmaleate.</text>
</comment>
<dbReference type="InterPro" id="IPR004431">
    <property type="entry name" value="3-IsopropMal_deHydase_ssu"/>
</dbReference>
<accession>A0A0H4ICG2</accession>
<sequence length="215" mass="23923">MRAFTQHQGLVAPMDRSNVDTDLIIPKQFLKSIKRTGFGPNLFDPLRYLDEGEPGQDSSKRPLNTDFVLNQKRYSGASVLLARTNFGCGSSREHAPWALGDFGFRVIIAPSFADIFYNNCFKNGLLPIVLDEKIVDQLFIETEASEGYELAVDLAANTVITPSGESFSFDVDGFRRHCLLNGLDDIGVTLEDADVIQHYEDARRKTAPWLFGAGQ</sequence>
<evidence type="ECO:0000256" key="3">
    <source>
        <dbReference type="ARBA" id="ARBA00004729"/>
    </source>
</evidence>
<dbReference type="InterPro" id="IPR033940">
    <property type="entry name" value="IPMI_Swivel"/>
</dbReference>
<dbReference type="CDD" id="cd01577">
    <property type="entry name" value="IPMI_Swivel"/>
    <property type="match status" value="1"/>
</dbReference>
<dbReference type="InterPro" id="IPR015928">
    <property type="entry name" value="Aconitase/3IPM_dehydase_swvl"/>
</dbReference>
<dbReference type="InterPro" id="IPR000573">
    <property type="entry name" value="AconitaseA/IPMdHydase_ssu_swvl"/>
</dbReference>
<dbReference type="NCBIfam" id="TIGR00171">
    <property type="entry name" value="leuD"/>
    <property type="match status" value="1"/>
</dbReference>
<dbReference type="NCBIfam" id="NF002458">
    <property type="entry name" value="PRK01641.1"/>
    <property type="match status" value="1"/>
</dbReference>
<dbReference type="FunFam" id="3.20.19.10:FF:000003">
    <property type="entry name" value="3-isopropylmalate dehydratase small subunit"/>
    <property type="match status" value="1"/>
</dbReference>
<dbReference type="HAMAP" id="MF_01031">
    <property type="entry name" value="LeuD_type1"/>
    <property type="match status" value="1"/>
</dbReference>
<evidence type="ECO:0000256" key="5">
    <source>
        <dbReference type="ARBA" id="ARBA00011271"/>
    </source>
</evidence>
<evidence type="ECO:0000256" key="2">
    <source>
        <dbReference type="ARBA" id="ARBA00002695"/>
    </source>
</evidence>
<dbReference type="PATRIC" id="fig|330734.3.peg.2122"/>
<keyword evidence="8 10" id="KW-0456">Lyase</keyword>
<evidence type="ECO:0000256" key="9">
    <source>
        <dbReference type="ARBA" id="ARBA00023304"/>
    </source>
</evidence>
<dbReference type="PANTHER" id="PTHR43345:SF5">
    <property type="entry name" value="3-ISOPROPYLMALATE DEHYDRATASE SMALL SUBUNIT"/>
    <property type="match status" value="1"/>
</dbReference>
<organism evidence="12 13">
    <name type="scientific">Marinobacter psychrophilus</name>
    <dbReference type="NCBI Taxonomy" id="330734"/>
    <lineage>
        <taxon>Bacteria</taxon>
        <taxon>Pseudomonadati</taxon>
        <taxon>Pseudomonadota</taxon>
        <taxon>Gammaproteobacteria</taxon>
        <taxon>Pseudomonadales</taxon>
        <taxon>Marinobacteraceae</taxon>
        <taxon>Marinobacter</taxon>
    </lineage>
</organism>
<dbReference type="Pfam" id="PF00694">
    <property type="entry name" value="Aconitase_C"/>
    <property type="match status" value="1"/>
</dbReference>
<keyword evidence="7 10" id="KW-0028">Amino-acid biosynthesis</keyword>
<comment type="catalytic activity">
    <reaction evidence="1 10">
        <text>(2R,3S)-3-isopropylmalate = (2S)-2-isopropylmalate</text>
        <dbReference type="Rhea" id="RHEA:32287"/>
        <dbReference type="ChEBI" id="CHEBI:1178"/>
        <dbReference type="ChEBI" id="CHEBI:35121"/>
        <dbReference type="EC" id="4.2.1.33"/>
    </reaction>
</comment>
<dbReference type="KEGG" id="mpq:ABA45_10090"/>
<gene>
    <name evidence="10" type="primary">leuD</name>
    <name evidence="12" type="ORF">ABA45_10090</name>
</gene>
<reference evidence="12 13" key="1">
    <citation type="submission" date="2015-05" db="EMBL/GenBank/DDBJ databases">
        <title>Complete genome of Marinobacter psychrophilus strain 20041T isolated from sea-ice of the Canadian Basin.</title>
        <authorList>
            <person name="Song L."/>
            <person name="Ren L."/>
            <person name="Yu Y."/>
            <person name="Wang X."/>
        </authorList>
    </citation>
    <scope>NUCLEOTIDE SEQUENCE [LARGE SCALE GENOMIC DNA]</scope>
    <source>
        <strain evidence="12 13">20041</strain>
    </source>
</reference>
<dbReference type="RefSeq" id="WP_048385826.1">
    <property type="nucleotide sequence ID" value="NZ_CP011494.1"/>
</dbReference>
<dbReference type="Gene3D" id="3.20.19.10">
    <property type="entry name" value="Aconitase, domain 4"/>
    <property type="match status" value="1"/>
</dbReference>
<evidence type="ECO:0000313" key="13">
    <source>
        <dbReference type="Proteomes" id="UP000036406"/>
    </source>
</evidence>
<evidence type="ECO:0000259" key="11">
    <source>
        <dbReference type="Pfam" id="PF00694"/>
    </source>
</evidence>
<dbReference type="EC" id="4.2.1.33" evidence="10"/>
<dbReference type="EMBL" id="CP011494">
    <property type="protein sequence ID" value="AKO52717.1"/>
    <property type="molecule type" value="Genomic_DNA"/>
</dbReference>